<dbReference type="InterPro" id="IPR042003">
    <property type="entry name" value="Sortase_E"/>
</dbReference>
<evidence type="ECO:0000313" key="2">
    <source>
        <dbReference type="EMBL" id="OGC78276.1"/>
    </source>
</evidence>
<dbReference type="InterPro" id="IPR023365">
    <property type="entry name" value="Sortase_dom-sf"/>
</dbReference>
<sequence length="200" mass="22190">MYLVFFYPVVFQELKYFFMPAKEDIRITTRDKWGQDNKYAGKSNDGLVPADENFSIIIPKIGANSKVMANVDPYDSAVYQKALTQGVAHAEGSAFPGQIGNTFLFSHSSVNFLEADTFNAVFYVLTKLEKDDVFYIVYKGEVFKYVVSAKMVVNPEEVEYIGGVGGLEGESGSTATLMTCWPAGTNLKRLVVLGKLTENK</sequence>
<dbReference type="Proteomes" id="UP000176815">
    <property type="component" value="Unassembled WGS sequence"/>
</dbReference>
<evidence type="ECO:0008006" key="4">
    <source>
        <dbReference type="Google" id="ProtNLM"/>
    </source>
</evidence>
<dbReference type="AlphaFoldDB" id="A0A1F4X9C7"/>
<dbReference type="Gene3D" id="2.40.260.10">
    <property type="entry name" value="Sortase"/>
    <property type="match status" value="1"/>
</dbReference>
<name>A0A1F4X9C7_UNCKA</name>
<organism evidence="2 3">
    <name type="scientific">candidate division WWE3 bacterium RIFOXYD1_FULL_39_9</name>
    <dbReference type="NCBI Taxonomy" id="1802649"/>
    <lineage>
        <taxon>Bacteria</taxon>
        <taxon>Katanobacteria</taxon>
    </lineage>
</organism>
<accession>A0A1F4X9C7</accession>
<evidence type="ECO:0000256" key="1">
    <source>
        <dbReference type="ARBA" id="ARBA00022801"/>
    </source>
</evidence>
<reference evidence="2 3" key="1">
    <citation type="journal article" date="2016" name="Nat. Commun.">
        <title>Thousands of microbial genomes shed light on interconnected biogeochemical processes in an aquifer system.</title>
        <authorList>
            <person name="Anantharaman K."/>
            <person name="Brown C.T."/>
            <person name="Hug L.A."/>
            <person name="Sharon I."/>
            <person name="Castelle C.J."/>
            <person name="Probst A.J."/>
            <person name="Thomas B.C."/>
            <person name="Singh A."/>
            <person name="Wilkins M.J."/>
            <person name="Karaoz U."/>
            <person name="Brodie E.L."/>
            <person name="Williams K.H."/>
            <person name="Hubbard S.S."/>
            <person name="Banfield J.F."/>
        </authorList>
    </citation>
    <scope>NUCLEOTIDE SEQUENCE [LARGE SCALE GENOMIC DNA]</scope>
</reference>
<gene>
    <name evidence="2" type="ORF">A2619_05695</name>
</gene>
<comment type="caution">
    <text evidence="2">The sequence shown here is derived from an EMBL/GenBank/DDBJ whole genome shotgun (WGS) entry which is preliminary data.</text>
</comment>
<evidence type="ECO:0000313" key="3">
    <source>
        <dbReference type="Proteomes" id="UP000176815"/>
    </source>
</evidence>
<dbReference type="NCBIfam" id="TIGR01076">
    <property type="entry name" value="sortase_fam"/>
    <property type="match status" value="1"/>
</dbReference>
<dbReference type="Pfam" id="PF04203">
    <property type="entry name" value="Sortase"/>
    <property type="match status" value="1"/>
</dbReference>
<keyword evidence="1" id="KW-0378">Hydrolase</keyword>
<dbReference type="InterPro" id="IPR005754">
    <property type="entry name" value="Sortase"/>
</dbReference>
<protein>
    <recommendedName>
        <fullName evidence="4">Sortase</fullName>
    </recommendedName>
</protein>
<dbReference type="EMBL" id="MEWG01000004">
    <property type="protein sequence ID" value="OGC78276.1"/>
    <property type="molecule type" value="Genomic_DNA"/>
</dbReference>
<dbReference type="CDD" id="cd05830">
    <property type="entry name" value="Sortase_E"/>
    <property type="match status" value="1"/>
</dbReference>
<proteinExistence type="predicted"/>
<dbReference type="GO" id="GO:0016787">
    <property type="term" value="F:hydrolase activity"/>
    <property type="evidence" value="ECO:0007669"/>
    <property type="project" value="UniProtKB-KW"/>
</dbReference>
<dbReference type="SUPFAM" id="SSF63817">
    <property type="entry name" value="Sortase"/>
    <property type="match status" value="1"/>
</dbReference>